<protein>
    <submittedName>
        <fullName evidence="1">Uncharacterized protein</fullName>
    </submittedName>
</protein>
<gene>
    <name evidence="1" type="ORF">OUZ56_028883</name>
</gene>
<reference evidence="1 2" key="1">
    <citation type="journal article" date="2023" name="Nucleic Acids Res.">
        <title>The hologenome of Daphnia magna reveals possible DNA methylation and microbiome-mediated evolution of the host genome.</title>
        <authorList>
            <person name="Chaturvedi A."/>
            <person name="Li X."/>
            <person name="Dhandapani V."/>
            <person name="Marshall H."/>
            <person name="Kissane S."/>
            <person name="Cuenca-Cambronero M."/>
            <person name="Asole G."/>
            <person name="Calvet F."/>
            <person name="Ruiz-Romero M."/>
            <person name="Marangio P."/>
            <person name="Guigo R."/>
            <person name="Rago D."/>
            <person name="Mirbahai L."/>
            <person name="Eastwood N."/>
            <person name="Colbourne J.K."/>
            <person name="Zhou J."/>
            <person name="Mallon E."/>
            <person name="Orsini L."/>
        </authorList>
    </citation>
    <scope>NUCLEOTIDE SEQUENCE [LARGE SCALE GENOMIC DNA]</scope>
    <source>
        <strain evidence="1">LRV0_1</strain>
    </source>
</reference>
<accession>A0ABR0B578</accession>
<name>A0ABR0B578_9CRUS</name>
<evidence type="ECO:0000313" key="2">
    <source>
        <dbReference type="Proteomes" id="UP001234178"/>
    </source>
</evidence>
<dbReference type="Proteomes" id="UP001234178">
    <property type="component" value="Unassembled WGS sequence"/>
</dbReference>
<sequence>MKCKVGMVVVGIVLKCHFNFQDFKGFFKKDISKLFPNPNPAHQQGSKKNFTKRYPATRGNTASFANRQSCPCRAVVRAVLSCILKSGLYNCTICVLFIPVLSSAGLWQNVSIGCSLAGSSSAEPIYRGLNRVYHYK</sequence>
<comment type="caution">
    <text evidence="1">The sequence shown here is derived from an EMBL/GenBank/DDBJ whole genome shotgun (WGS) entry which is preliminary data.</text>
</comment>
<dbReference type="EMBL" id="JAOYFB010000040">
    <property type="protein sequence ID" value="KAK4036846.1"/>
    <property type="molecule type" value="Genomic_DNA"/>
</dbReference>
<proteinExistence type="predicted"/>
<organism evidence="1 2">
    <name type="scientific">Daphnia magna</name>
    <dbReference type="NCBI Taxonomy" id="35525"/>
    <lineage>
        <taxon>Eukaryota</taxon>
        <taxon>Metazoa</taxon>
        <taxon>Ecdysozoa</taxon>
        <taxon>Arthropoda</taxon>
        <taxon>Crustacea</taxon>
        <taxon>Branchiopoda</taxon>
        <taxon>Diplostraca</taxon>
        <taxon>Cladocera</taxon>
        <taxon>Anomopoda</taxon>
        <taxon>Daphniidae</taxon>
        <taxon>Daphnia</taxon>
    </lineage>
</organism>
<keyword evidence="2" id="KW-1185">Reference proteome</keyword>
<evidence type="ECO:0000313" key="1">
    <source>
        <dbReference type="EMBL" id="KAK4036846.1"/>
    </source>
</evidence>